<organism evidence="1 2">
    <name type="scientific">Phyllachora maydis</name>
    <dbReference type="NCBI Taxonomy" id="1825666"/>
    <lineage>
        <taxon>Eukaryota</taxon>
        <taxon>Fungi</taxon>
        <taxon>Dikarya</taxon>
        <taxon>Ascomycota</taxon>
        <taxon>Pezizomycotina</taxon>
        <taxon>Sordariomycetes</taxon>
        <taxon>Sordariomycetidae</taxon>
        <taxon>Phyllachorales</taxon>
        <taxon>Phyllachoraceae</taxon>
        <taxon>Phyllachora</taxon>
    </lineage>
</organism>
<protein>
    <submittedName>
        <fullName evidence="1">Uncharacterized protein</fullName>
    </submittedName>
</protein>
<comment type="caution">
    <text evidence="1">The sequence shown here is derived from an EMBL/GenBank/DDBJ whole genome shotgun (WGS) entry which is preliminary data.</text>
</comment>
<dbReference type="EMBL" id="JAQQPM010000009">
    <property type="protein sequence ID" value="KAK2075383.1"/>
    <property type="molecule type" value="Genomic_DNA"/>
</dbReference>
<dbReference type="AlphaFoldDB" id="A0AAD9ICT0"/>
<accession>A0AAD9ICT0</accession>
<evidence type="ECO:0000313" key="2">
    <source>
        <dbReference type="Proteomes" id="UP001217918"/>
    </source>
</evidence>
<dbReference type="Proteomes" id="UP001217918">
    <property type="component" value="Unassembled WGS sequence"/>
</dbReference>
<evidence type="ECO:0000313" key="1">
    <source>
        <dbReference type="EMBL" id="KAK2075383.1"/>
    </source>
</evidence>
<proteinExistence type="predicted"/>
<keyword evidence="2" id="KW-1185">Reference proteome</keyword>
<name>A0AAD9ICT0_9PEZI</name>
<reference evidence="1" key="1">
    <citation type="journal article" date="2023" name="Mol. Plant Microbe Interact.">
        <title>Elucidating the Obligate Nature and Biological Capacity of an Invasive Fungal Corn Pathogen.</title>
        <authorList>
            <person name="MacCready J.S."/>
            <person name="Roggenkamp E.M."/>
            <person name="Gdanetz K."/>
            <person name="Chilvers M.I."/>
        </authorList>
    </citation>
    <scope>NUCLEOTIDE SEQUENCE</scope>
    <source>
        <strain evidence="1">PM02</strain>
    </source>
</reference>
<sequence length="229" mass="24535">MEKTRLKKQYFEYTGLCINLTSNHICCKLLRPSLVKKKDMYKKASSTLLSRTGCWNAEDYAYDPLSDYLPHLYQNEEFGLSFLGGDNVDAHPVSVSDTCIPDAVPNEPPLLLGGARIQYQGSPGHLGMNFSSADASDHSQSVAMVSPVSPRPPGPQADWIDANPLLAPTPDLEVRGLPCTLPPTAKLVQPPLVPAAGSAVIGPVDTSAPSLECLDGCMLCRACSCECAT</sequence>
<gene>
    <name evidence="1" type="ORF">P8C59_009512</name>
</gene>